<accession>A0ACB9ZYS5</accession>
<dbReference type="Proteomes" id="UP001060085">
    <property type="component" value="Linkage Group LG07"/>
</dbReference>
<comment type="caution">
    <text evidence="1">The sequence shown here is derived from an EMBL/GenBank/DDBJ whole genome shotgun (WGS) entry which is preliminary data.</text>
</comment>
<proteinExistence type="predicted"/>
<gene>
    <name evidence="1" type="ORF">M9H77_30838</name>
</gene>
<keyword evidence="2" id="KW-1185">Reference proteome</keyword>
<evidence type="ECO:0000313" key="1">
    <source>
        <dbReference type="EMBL" id="KAI5653651.1"/>
    </source>
</evidence>
<reference evidence="2" key="1">
    <citation type="journal article" date="2023" name="Nat. Plants">
        <title>Single-cell RNA sequencing provides a high-resolution roadmap for understanding the multicellular compartmentation of specialized metabolism.</title>
        <authorList>
            <person name="Sun S."/>
            <person name="Shen X."/>
            <person name="Li Y."/>
            <person name="Li Y."/>
            <person name="Wang S."/>
            <person name="Li R."/>
            <person name="Zhang H."/>
            <person name="Shen G."/>
            <person name="Guo B."/>
            <person name="Wei J."/>
            <person name="Xu J."/>
            <person name="St-Pierre B."/>
            <person name="Chen S."/>
            <person name="Sun C."/>
        </authorList>
    </citation>
    <scope>NUCLEOTIDE SEQUENCE [LARGE SCALE GENOMIC DNA]</scope>
</reference>
<sequence>MDFLAHWRPIADSRFYLSSSRWLDNSIVLLKMLRAKKGKSNATMEQRVGDNLSGFNLPHHQRPFDNVSTYRYHDMSHRTQEEFPRHEAWYDDNFYGDYGDHPNVGQAYHGAYYGNQQGHKALDKIKWKRTVVQIFPIHYKYFGWILVSFLLTDFEDAACFIAVAGLSLPAVAVTSPVPKLSGNVLVAIYFRSFVSASVVRLSRPNICGLVAAGFLDSQARDNPVLCSVYLYYKGLCYFCFVWLSSGVVLIAHRFSGLSEF</sequence>
<protein>
    <submittedName>
        <fullName evidence="1">Uncharacterized protein</fullName>
    </submittedName>
</protein>
<dbReference type="EMBL" id="CM044707">
    <property type="protein sequence ID" value="KAI5653651.1"/>
    <property type="molecule type" value="Genomic_DNA"/>
</dbReference>
<evidence type="ECO:0000313" key="2">
    <source>
        <dbReference type="Proteomes" id="UP001060085"/>
    </source>
</evidence>
<organism evidence="1 2">
    <name type="scientific">Catharanthus roseus</name>
    <name type="common">Madagascar periwinkle</name>
    <name type="synonym">Vinca rosea</name>
    <dbReference type="NCBI Taxonomy" id="4058"/>
    <lineage>
        <taxon>Eukaryota</taxon>
        <taxon>Viridiplantae</taxon>
        <taxon>Streptophyta</taxon>
        <taxon>Embryophyta</taxon>
        <taxon>Tracheophyta</taxon>
        <taxon>Spermatophyta</taxon>
        <taxon>Magnoliopsida</taxon>
        <taxon>eudicotyledons</taxon>
        <taxon>Gunneridae</taxon>
        <taxon>Pentapetalae</taxon>
        <taxon>asterids</taxon>
        <taxon>lamiids</taxon>
        <taxon>Gentianales</taxon>
        <taxon>Apocynaceae</taxon>
        <taxon>Rauvolfioideae</taxon>
        <taxon>Vinceae</taxon>
        <taxon>Catharanthinae</taxon>
        <taxon>Catharanthus</taxon>
    </lineage>
</organism>
<name>A0ACB9ZYS5_CATRO</name>